<feature type="signal peptide" evidence="2">
    <location>
        <begin position="1"/>
        <end position="29"/>
    </location>
</feature>
<feature type="region of interest" description="Disordered" evidence="1">
    <location>
        <begin position="448"/>
        <end position="479"/>
    </location>
</feature>
<feature type="region of interest" description="Disordered" evidence="1">
    <location>
        <begin position="192"/>
        <end position="333"/>
    </location>
</feature>
<feature type="compositionally biased region" description="Basic and acidic residues" evidence="1">
    <location>
        <begin position="84"/>
        <end position="98"/>
    </location>
</feature>
<feature type="compositionally biased region" description="Basic and acidic residues" evidence="1">
    <location>
        <begin position="198"/>
        <end position="226"/>
    </location>
</feature>
<dbReference type="STRING" id="100816.A0A175W7E5"/>
<feature type="compositionally biased region" description="Basic residues" evidence="1">
    <location>
        <begin position="68"/>
        <end position="78"/>
    </location>
</feature>
<feature type="compositionally biased region" description="Polar residues" evidence="1">
    <location>
        <begin position="227"/>
        <end position="245"/>
    </location>
</feature>
<accession>A0A175W7E5</accession>
<dbReference type="OrthoDB" id="3439935at2759"/>
<evidence type="ECO:0000313" key="4">
    <source>
        <dbReference type="Proteomes" id="UP000078237"/>
    </source>
</evidence>
<gene>
    <name evidence="3" type="ORF">MMYC01_203138</name>
</gene>
<dbReference type="VEuPathDB" id="FungiDB:MMYC01_203138"/>
<evidence type="ECO:0000256" key="2">
    <source>
        <dbReference type="SAM" id="SignalP"/>
    </source>
</evidence>
<dbReference type="Proteomes" id="UP000078237">
    <property type="component" value="Unassembled WGS sequence"/>
</dbReference>
<protein>
    <submittedName>
        <fullName evidence="3">Uncharacterized protein</fullName>
    </submittedName>
</protein>
<dbReference type="EMBL" id="LCTW02000084">
    <property type="protein sequence ID" value="KXX79543.1"/>
    <property type="molecule type" value="Genomic_DNA"/>
</dbReference>
<keyword evidence="4" id="KW-1185">Reference proteome</keyword>
<keyword evidence="2" id="KW-0732">Signal</keyword>
<evidence type="ECO:0000256" key="1">
    <source>
        <dbReference type="SAM" id="MobiDB-lite"/>
    </source>
</evidence>
<feature type="region of interest" description="Disordered" evidence="1">
    <location>
        <begin position="386"/>
        <end position="406"/>
    </location>
</feature>
<feature type="compositionally biased region" description="Basic and acidic residues" evidence="1">
    <location>
        <begin position="262"/>
        <end position="319"/>
    </location>
</feature>
<reference evidence="3 4" key="1">
    <citation type="journal article" date="2016" name="Genome Announc.">
        <title>Genome Sequence of Madurella mycetomatis mm55, Isolated from a Human Mycetoma Case in Sudan.</title>
        <authorList>
            <person name="Smit S."/>
            <person name="Derks M.F."/>
            <person name="Bervoets S."/>
            <person name="Fahal A."/>
            <person name="van Leeuwen W."/>
            <person name="van Belkum A."/>
            <person name="van de Sande W.W."/>
        </authorList>
    </citation>
    <scope>NUCLEOTIDE SEQUENCE [LARGE SCALE GENOMIC DNA]</scope>
    <source>
        <strain evidence="4">mm55</strain>
    </source>
</reference>
<feature type="compositionally biased region" description="Polar residues" evidence="1">
    <location>
        <begin position="392"/>
        <end position="401"/>
    </location>
</feature>
<organism evidence="3 4">
    <name type="scientific">Madurella mycetomatis</name>
    <dbReference type="NCBI Taxonomy" id="100816"/>
    <lineage>
        <taxon>Eukaryota</taxon>
        <taxon>Fungi</taxon>
        <taxon>Dikarya</taxon>
        <taxon>Ascomycota</taxon>
        <taxon>Pezizomycotina</taxon>
        <taxon>Sordariomycetes</taxon>
        <taxon>Sordariomycetidae</taxon>
        <taxon>Sordariales</taxon>
        <taxon>Sordariales incertae sedis</taxon>
        <taxon>Madurella</taxon>
    </lineage>
</organism>
<dbReference type="AlphaFoldDB" id="A0A175W7E5"/>
<feature type="chain" id="PRO_5008043735" evidence="2">
    <location>
        <begin position="30"/>
        <end position="479"/>
    </location>
</feature>
<proteinExistence type="predicted"/>
<evidence type="ECO:0000313" key="3">
    <source>
        <dbReference type="EMBL" id="KXX79543.1"/>
    </source>
</evidence>
<name>A0A175W7E5_9PEZI</name>
<feature type="region of interest" description="Disordered" evidence="1">
    <location>
        <begin position="68"/>
        <end position="170"/>
    </location>
</feature>
<sequence length="479" mass="53005">MYVNILGSMLLNRLSAICLHIHMFEWVIGQNIPKNRKDQSAWRESIKIELSTDGEEDTDIVTVTYPRRVKARQRHKGTNGKSESIPDGKRVSFEEKSLKSALKKSCGPSSEEFESEFGSDRSEAESGADASSEDSEPQGNRMKAKSNNSRKSKDASTKKSSNGSSDTDKNLHQNCACVFCVAGRELLAKAVEAMAKNSKSEETSAGGRDKEGPKKKGKEQKNKEAENASTENDSETTAVSDSSAAHTGKESGPKPSKKDKKQGKNKDNEKDTGNKGSETKHGEDKSKNDGEEPKNGDKRKDKNSKVGKAKDNEASSRKKDPGRRHPHMIMSPRERLLQMEHVVEDPRQDPPPNSYFDNDQGVCRVYHGPYWGALYGPANLPAGPQYPAHNWGPTNDSQSSGPPAPFPQAYPALGFMPLYRTAYPHHQPSEKATGQQMNGYQTYPSWTGFPPQLPPEPVQGRQESRATGWLKEQGKWCWK</sequence>
<comment type="caution">
    <text evidence="3">The sequence shown here is derived from an EMBL/GenBank/DDBJ whole genome shotgun (WGS) entry which is preliminary data.</text>
</comment>